<proteinExistence type="predicted"/>
<dbReference type="SUPFAM" id="SSF54373">
    <property type="entry name" value="FAD-linked reductases, C-terminal domain"/>
    <property type="match status" value="1"/>
</dbReference>
<feature type="domain" description="FAD dependent oxidoreductase" evidence="3">
    <location>
        <begin position="5"/>
        <end position="395"/>
    </location>
</feature>
<dbReference type="GO" id="GO:0005737">
    <property type="term" value="C:cytoplasm"/>
    <property type="evidence" value="ECO:0007669"/>
    <property type="project" value="TreeGrafter"/>
</dbReference>
<dbReference type="PANTHER" id="PTHR13847:SF289">
    <property type="entry name" value="GLYCINE OXIDASE"/>
    <property type="match status" value="1"/>
</dbReference>
<name>A0A5C7GGF4_9FLAO</name>
<keyword evidence="5" id="KW-1185">Reference proteome</keyword>
<reference evidence="4 5" key="1">
    <citation type="submission" date="2019-08" db="EMBL/GenBank/DDBJ databases">
        <title>Seonamhaeicola sediminis sp. nov., isolated from marine sediment.</title>
        <authorList>
            <person name="Cao W.R."/>
        </authorList>
    </citation>
    <scope>NUCLEOTIDE SEQUENCE [LARGE SCALE GENOMIC DNA]</scope>
    <source>
        <strain evidence="4 5">1505</strain>
    </source>
</reference>
<keyword evidence="2" id="KW-0812">Transmembrane</keyword>
<dbReference type="PANTHER" id="PTHR13847">
    <property type="entry name" value="SARCOSINE DEHYDROGENASE-RELATED"/>
    <property type="match status" value="1"/>
</dbReference>
<keyword evidence="1" id="KW-0560">Oxidoreductase</keyword>
<dbReference type="InterPro" id="IPR006076">
    <property type="entry name" value="FAD-dep_OxRdtase"/>
</dbReference>
<accession>A0A5C7GGF4</accession>
<organism evidence="4 5">
    <name type="scientific">Seonamhaeicola maritimus</name>
    <dbReference type="NCBI Taxonomy" id="2591822"/>
    <lineage>
        <taxon>Bacteria</taxon>
        <taxon>Pseudomonadati</taxon>
        <taxon>Bacteroidota</taxon>
        <taxon>Flavobacteriia</taxon>
        <taxon>Flavobacteriales</taxon>
        <taxon>Flavobacteriaceae</taxon>
    </lineage>
</organism>
<sequence>MGREVVIIGGGIIGLCAAYYLYKEGHQVTVIDKSNMDAGASYINAGYLSPSHIIPLSAPGVMKKGLKWMFNPSSPLYIKPRLDTDFLKWVWAFNKSCNPEHVKKSGKAIRDISVLSQELFQDISKSENFKSHYEKKGLLMLCQTEEAMKEEIYMVKMANDLGLAAKEVNLYDIKQIEPNVSIKSIGGTYFECDHHSTPHEFMNEMKAYLKKVGVSFFTNDEVEDLEFQNGNISKVKTQNQVLSADEFVLAAGSWSAFLSKKIGLKLLLQAGKGYRINTNREIKITVPAILAEAKVAVTPMNGFTRFAGTMEIAGISNHINNVRVNAIAKAVNEYYPEIELNQEEKLESASGLRPLSPDGLPYIGKSSKCNNLTIATGHAMMGWSMSTATGKLVSEIISDRQSSLDLTPFHIDRKF</sequence>
<keyword evidence="2" id="KW-0472">Membrane</keyword>
<protein>
    <submittedName>
        <fullName evidence="4">FAD-dependent oxidoreductase</fullName>
    </submittedName>
</protein>
<dbReference type="Pfam" id="PF01266">
    <property type="entry name" value="DAO"/>
    <property type="match status" value="1"/>
</dbReference>
<dbReference type="EMBL" id="VRKQ01000010">
    <property type="protein sequence ID" value="TXG36664.1"/>
    <property type="molecule type" value="Genomic_DNA"/>
</dbReference>
<dbReference type="GO" id="GO:0016491">
    <property type="term" value="F:oxidoreductase activity"/>
    <property type="evidence" value="ECO:0007669"/>
    <property type="project" value="UniProtKB-KW"/>
</dbReference>
<dbReference type="InterPro" id="IPR036188">
    <property type="entry name" value="FAD/NAD-bd_sf"/>
</dbReference>
<dbReference type="RefSeq" id="WP_147767589.1">
    <property type="nucleotide sequence ID" value="NZ_VRKQ01000010.1"/>
</dbReference>
<evidence type="ECO:0000256" key="1">
    <source>
        <dbReference type="ARBA" id="ARBA00023002"/>
    </source>
</evidence>
<dbReference type="Gene3D" id="3.50.50.60">
    <property type="entry name" value="FAD/NAD(P)-binding domain"/>
    <property type="match status" value="2"/>
</dbReference>
<evidence type="ECO:0000259" key="3">
    <source>
        <dbReference type="Pfam" id="PF01266"/>
    </source>
</evidence>
<evidence type="ECO:0000313" key="4">
    <source>
        <dbReference type="EMBL" id="TXG36664.1"/>
    </source>
</evidence>
<dbReference type="SUPFAM" id="SSF51905">
    <property type="entry name" value="FAD/NAD(P)-binding domain"/>
    <property type="match status" value="1"/>
</dbReference>
<keyword evidence="2" id="KW-1133">Transmembrane helix</keyword>
<evidence type="ECO:0000313" key="5">
    <source>
        <dbReference type="Proteomes" id="UP000321080"/>
    </source>
</evidence>
<dbReference type="Proteomes" id="UP000321080">
    <property type="component" value="Unassembled WGS sequence"/>
</dbReference>
<dbReference type="Gene3D" id="3.30.9.10">
    <property type="entry name" value="D-Amino Acid Oxidase, subunit A, domain 2"/>
    <property type="match status" value="1"/>
</dbReference>
<evidence type="ECO:0000256" key="2">
    <source>
        <dbReference type="SAM" id="Phobius"/>
    </source>
</evidence>
<dbReference type="OrthoDB" id="9794226at2"/>
<feature type="transmembrane region" description="Helical" evidence="2">
    <location>
        <begin position="5"/>
        <end position="22"/>
    </location>
</feature>
<comment type="caution">
    <text evidence="4">The sequence shown here is derived from an EMBL/GenBank/DDBJ whole genome shotgun (WGS) entry which is preliminary data.</text>
</comment>
<gene>
    <name evidence="4" type="ORF">FUA22_08765</name>
</gene>
<dbReference type="AlphaFoldDB" id="A0A5C7GGF4"/>